<feature type="binding site" evidence="12">
    <location>
        <position position="326"/>
    </location>
    <ligand>
        <name>UDP-N-acetyl-alpha-D-glucosamine</name>
        <dbReference type="ChEBI" id="CHEBI:57705"/>
    </ligand>
</feature>
<dbReference type="InterPro" id="IPR013792">
    <property type="entry name" value="RNA3'P_cycl/enolpyr_Trfase_a/b"/>
</dbReference>
<evidence type="ECO:0000256" key="3">
    <source>
        <dbReference type="ARBA" id="ARBA00022490"/>
    </source>
</evidence>
<dbReference type="PATRIC" id="fig|742737.3.peg.1835"/>
<dbReference type="Gene3D" id="3.65.10.10">
    <property type="entry name" value="Enolpyruvate transferase domain"/>
    <property type="match status" value="2"/>
</dbReference>
<dbReference type="HOGENOM" id="CLU_027387_0_0_9"/>
<comment type="pathway">
    <text evidence="2 12">Cell wall biogenesis; peptidoglycan biosynthesis.</text>
</comment>
<comment type="function">
    <text evidence="12">Cell wall formation. Adds enolpyruvyl to UDP-N-acetylglucosamine.</text>
</comment>
<evidence type="ECO:0000256" key="12">
    <source>
        <dbReference type="HAMAP-Rule" id="MF_00111"/>
    </source>
</evidence>
<feature type="binding site" evidence="12">
    <location>
        <begin position="22"/>
        <end position="23"/>
    </location>
    <ligand>
        <name>phosphoenolpyruvate</name>
        <dbReference type="ChEBI" id="CHEBI:58702"/>
    </ligand>
</feature>
<keyword evidence="7 12" id="KW-0573">Peptidoglycan synthesis</keyword>
<dbReference type="GO" id="GO:0005737">
    <property type="term" value="C:cytoplasm"/>
    <property type="evidence" value="ECO:0007669"/>
    <property type="project" value="UniProtKB-SubCell"/>
</dbReference>
<keyword evidence="15" id="KW-1185">Reference proteome</keyword>
<comment type="similarity">
    <text evidence="10 12">Belongs to the EPSP synthase family. MurA subfamily.</text>
</comment>
<evidence type="ECO:0000256" key="8">
    <source>
        <dbReference type="ARBA" id="ARBA00023306"/>
    </source>
</evidence>
<dbReference type="EMBL" id="ADLN01000032">
    <property type="protein sequence ID" value="EHI60223.1"/>
    <property type="molecule type" value="Genomic_DNA"/>
</dbReference>
<reference evidence="14 15" key="1">
    <citation type="submission" date="2011-08" db="EMBL/GenBank/DDBJ databases">
        <title>The Genome Sequence of Clostridium hathewayi WAL-18680.</title>
        <authorList>
            <consortium name="The Broad Institute Genome Sequencing Platform"/>
            <person name="Earl A."/>
            <person name="Ward D."/>
            <person name="Feldgarden M."/>
            <person name="Gevers D."/>
            <person name="Finegold S.M."/>
            <person name="Summanen P.H."/>
            <person name="Molitoris D.R."/>
            <person name="Song M."/>
            <person name="Daigneault M."/>
            <person name="Allen-Vercoe E."/>
            <person name="Young S.K."/>
            <person name="Zeng Q."/>
            <person name="Gargeya S."/>
            <person name="Fitzgerald M."/>
            <person name="Haas B."/>
            <person name="Abouelleil A."/>
            <person name="Alvarado L."/>
            <person name="Arachchi H.M."/>
            <person name="Berlin A."/>
            <person name="Brown A."/>
            <person name="Chapman S.B."/>
            <person name="Chen Z."/>
            <person name="Dunbar C."/>
            <person name="Freedman E."/>
            <person name="Gearin G."/>
            <person name="Gellesch M."/>
            <person name="Goldberg J."/>
            <person name="Griggs A."/>
            <person name="Gujja S."/>
            <person name="Heiman D."/>
            <person name="Howarth C."/>
            <person name="Larson L."/>
            <person name="Lui A."/>
            <person name="MacDonald P.J.P."/>
            <person name="Montmayeur A."/>
            <person name="Murphy C."/>
            <person name="Neiman D."/>
            <person name="Pearson M."/>
            <person name="Priest M."/>
            <person name="Roberts A."/>
            <person name="Saif S."/>
            <person name="Shea T."/>
            <person name="Shenoy N."/>
            <person name="Sisk P."/>
            <person name="Stolte C."/>
            <person name="Sykes S."/>
            <person name="Wortman J."/>
            <person name="Nusbaum C."/>
            <person name="Birren B."/>
        </authorList>
    </citation>
    <scope>NUCLEOTIDE SEQUENCE [LARGE SCALE GENOMIC DNA]</scope>
    <source>
        <strain evidence="14 15">WAL-18680</strain>
    </source>
</reference>
<dbReference type="GO" id="GO:0009252">
    <property type="term" value="P:peptidoglycan biosynthetic process"/>
    <property type="evidence" value="ECO:0007669"/>
    <property type="project" value="UniProtKB-UniRule"/>
</dbReference>
<protein>
    <recommendedName>
        <fullName evidence="12">UDP-N-acetylglucosamine 1-carboxyvinyltransferase</fullName>
        <ecNumber evidence="12">2.5.1.7</ecNumber>
    </recommendedName>
    <alternativeName>
        <fullName evidence="12">Enoylpyruvate transferase</fullName>
    </alternativeName>
    <alternativeName>
        <fullName evidence="12">UDP-N-acetylglucosamine enolpyruvyl transferase</fullName>
        <shortName evidence="12">EPT</shortName>
    </alternativeName>
</protein>
<comment type="catalytic activity">
    <reaction evidence="11 12">
        <text>phosphoenolpyruvate + UDP-N-acetyl-alpha-D-glucosamine = UDP-N-acetyl-3-O-(1-carboxyvinyl)-alpha-D-glucosamine + phosphate</text>
        <dbReference type="Rhea" id="RHEA:18681"/>
        <dbReference type="ChEBI" id="CHEBI:43474"/>
        <dbReference type="ChEBI" id="CHEBI:57705"/>
        <dbReference type="ChEBI" id="CHEBI:58702"/>
        <dbReference type="ChEBI" id="CHEBI:68483"/>
        <dbReference type="EC" id="2.5.1.7"/>
    </reaction>
</comment>
<evidence type="ECO:0000256" key="2">
    <source>
        <dbReference type="ARBA" id="ARBA00004752"/>
    </source>
</evidence>
<comment type="caution">
    <text evidence="14">The sequence shown here is derived from an EMBL/GenBank/DDBJ whole genome shotgun (WGS) entry which is preliminary data.</text>
</comment>
<dbReference type="CDD" id="cd01555">
    <property type="entry name" value="UdpNAET"/>
    <property type="match status" value="1"/>
</dbReference>
<feature type="modified residue" description="2-(S-cysteinyl)pyruvic acid O-phosphothioketal" evidence="12">
    <location>
        <position position="116"/>
    </location>
</feature>
<dbReference type="InterPro" id="IPR036968">
    <property type="entry name" value="Enolpyruvate_Tfrase_sf"/>
</dbReference>
<dbReference type="SUPFAM" id="SSF55205">
    <property type="entry name" value="EPT/RTPC-like"/>
    <property type="match status" value="1"/>
</dbReference>
<name>G5IE83_9FIRM</name>
<dbReference type="Proteomes" id="UP000005384">
    <property type="component" value="Unassembled WGS sequence"/>
</dbReference>
<dbReference type="Pfam" id="PF00275">
    <property type="entry name" value="EPSP_synthase"/>
    <property type="match status" value="1"/>
</dbReference>
<dbReference type="NCBIfam" id="NF006873">
    <property type="entry name" value="PRK09369.1"/>
    <property type="match status" value="1"/>
</dbReference>
<dbReference type="NCBIfam" id="TIGR01072">
    <property type="entry name" value="murA"/>
    <property type="match status" value="1"/>
</dbReference>
<dbReference type="InterPro" id="IPR050068">
    <property type="entry name" value="MurA_subfamily"/>
</dbReference>
<dbReference type="EC" id="2.5.1.7" evidence="12"/>
<dbReference type="InterPro" id="IPR005750">
    <property type="entry name" value="UDP_GlcNAc_COvinyl_MurA"/>
</dbReference>
<evidence type="ECO:0000256" key="1">
    <source>
        <dbReference type="ARBA" id="ARBA00004496"/>
    </source>
</evidence>
<feature type="binding site" evidence="12">
    <location>
        <position position="92"/>
    </location>
    <ligand>
        <name>UDP-N-acetyl-alpha-D-glucosamine</name>
        <dbReference type="ChEBI" id="CHEBI:57705"/>
    </ligand>
</feature>
<dbReference type="PANTHER" id="PTHR43783">
    <property type="entry name" value="UDP-N-ACETYLGLUCOSAMINE 1-CARBOXYVINYLTRANSFERASE"/>
    <property type="match status" value="1"/>
</dbReference>
<dbReference type="GO" id="GO:0051301">
    <property type="term" value="P:cell division"/>
    <property type="evidence" value="ECO:0007669"/>
    <property type="project" value="UniProtKB-KW"/>
</dbReference>
<dbReference type="OrthoDB" id="9803760at2"/>
<dbReference type="UniPathway" id="UPA00219"/>
<evidence type="ECO:0000313" key="15">
    <source>
        <dbReference type="Proteomes" id="UP000005384"/>
    </source>
</evidence>
<evidence type="ECO:0000256" key="9">
    <source>
        <dbReference type="ARBA" id="ARBA00023316"/>
    </source>
</evidence>
<dbReference type="HAMAP" id="MF_00111">
    <property type="entry name" value="MurA"/>
    <property type="match status" value="1"/>
</dbReference>
<dbReference type="AlphaFoldDB" id="G5IE83"/>
<accession>G5IE83</accession>
<feature type="binding site" evidence="12">
    <location>
        <begin position="121"/>
        <end position="125"/>
    </location>
    <ligand>
        <name>UDP-N-acetyl-alpha-D-glucosamine</name>
        <dbReference type="ChEBI" id="CHEBI:57705"/>
    </ligand>
</feature>
<keyword evidence="6 12" id="KW-0133">Cell shape</keyword>
<evidence type="ECO:0000313" key="14">
    <source>
        <dbReference type="EMBL" id="EHI60223.1"/>
    </source>
</evidence>
<proteinExistence type="inferred from homology"/>
<dbReference type="RefSeq" id="WP_006779791.1">
    <property type="nucleotide sequence ID" value="NZ_CP040506.1"/>
</dbReference>
<feature type="binding site" evidence="12">
    <location>
        <position position="304"/>
    </location>
    <ligand>
        <name>UDP-N-acetyl-alpha-D-glucosamine</name>
        <dbReference type="ChEBI" id="CHEBI:57705"/>
    </ligand>
</feature>
<evidence type="ECO:0000259" key="13">
    <source>
        <dbReference type="Pfam" id="PF00275"/>
    </source>
</evidence>
<keyword evidence="3 12" id="KW-0963">Cytoplasm</keyword>
<dbReference type="GO" id="GO:0008760">
    <property type="term" value="F:UDP-N-acetylglucosamine 1-carboxyvinyltransferase activity"/>
    <property type="evidence" value="ECO:0007669"/>
    <property type="project" value="UniProtKB-UniRule"/>
</dbReference>
<dbReference type="GO" id="GO:0008360">
    <property type="term" value="P:regulation of cell shape"/>
    <property type="evidence" value="ECO:0007669"/>
    <property type="project" value="UniProtKB-KW"/>
</dbReference>
<keyword evidence="9 12" id="KW-0961">Cell wall biogenesis/degradation</keyword>
<feature type="domain" description="Enolpyruvate transferase" evidence="13">
    <location>
        <begin position="10"/>
        <end position="404"/>
    </location>
</feature>
<evidence type="ECO:0000256" key="4">
    <source>
        <dbReference type="ARBA" id="ARBA00022618"/>
    </source>
</evidence>
<evidence type="ECO:0000256" key="5">
    <source>
        <dbReference type="ARBA" id="ARBA00022679"/>
    </source>
</evidence>
<comment type="caution">
    <text evidence="12">Lacks conserved residue(s) required for the propagation of feature annotation.</text>
</comment>
<comment type="subcellular location">
    <subcellularLocation>
        <location evidence="1 12">Cytoplasm</location>
    </subcellularLocation>
</comment>
<dbReference type="PANTHER" id="PTHR43783:SF1">
    <property type="entry name" value="UDP-N-ACETYLGLUCOSAMINE 1-CARBOXYVINYLTRANSFERASE"/>
    <property type="match status" value="1"/>
</dbReference>
<feature type="active site" description="Proton donor" evidence="12">
    <location>
        <position position="116"/>
    </location>
</feature>
<evidence type="ECO:0000256" key="6">
    <source>
        <dbReference type="ARBA" id="ARBA00022960"/>
    </source>
</evidence>
<gene>
    <name evidence="12" type="primary">murA</name>
    <name evidence="14" type="ORF">HMPREF9473_01810</name>
</gene>
<organism evidence="14 15">
    <name type="scientific">Hungatella hathewayi WAL-18680</name>
    <dbReference type="NCBI Taxonomy" id="742737"/>
    <lineage>
        <taxon>Bacteria</taxon>
        <taxon>Bacillati</taxon>
        <taxon>Bacillota</taxon>
        <taxon>Clostridia</taxon>
        <taxon>Lachnospirales</taxon>
        <taxon>Lachnospiraceae</taxon>
        <taxon>Hungatella</taxon>
    </lineage>
</organism>
<keyword evidence="5 12" id="KW-0808">Transferase</keyword>
<keyword evidence="12" id="KW-0670">Pyruvate</keyword>
<evidence type="ECO:0000256" key="11">
    <source>
        <dbReference type="ARBA" id="ARBA00047527"/>
    </source>
</evidence>
<dbReference type="InterPro" id="IPR001986">
    <property type="entry name" value="Enolpyruvate_Tfrase_dom"/>
</dbReference>
<dbReference type="GO" id="GO:0071555">
    <property type="term" value="P:cell wall organization"/>
    <property type="evidence" value="ECO:0007669"/>
    <property type="project" value="UniProtKB-KW"/>
</dbReference>
<sequence>MSTIQVQGLRLLKGEIEIQGSKNAVLPMMAASILHKGTTVLTHVPRIQDVFCMMGILEYMGCRCSLLDHELTIDASCLTGTSIPETYVKTMRSSIMILGALLGRAGEAVTHYPGGCSIGKRPIDLHLSALRKLGAEIEEDHEMITARAACLRGTDIHLSYPSVGATENAVLAAVLAEGETRVFGAAREPEIEEMCLFLNQMGARISGIGSGVLVVCGVEELHDTVYRVEGDRIVAGTYLASVAAVGGHARFYGLNASHLLSVLPVFQMMGMAIQVEDRAVTIKGELRPQPVTVETGPYPGFPTDLQSPLMAVMAVGAGESLILENVFEGRYETAGELRKLGAQIIIEEKAAHVRGISPLYGSRVEAKDLRGGAALVVAGLAAEGETVITGCHHIFRGYEDICRDLSSLGAQISKQQ</sequence>
<dbReference type="GO" id="GO:0019277">
    <property type="term" value="P:UDP-N-acetylgalactosamine biosynthetic process"/>
    <property type="evidence" value="ECO:0007669"/>
    <property type="project" value="InterPro"/>
</dbReference>
<keyword evidence="8 12" id="KW-0131">Cell cycle</keyword>
<evidence type="ECO:0000256" key="7">
    <source>
        <dbReference type="ARBA" id="ARBA00022984"/>
    </source>
</evidence>
<evidence type="ECO:0000256" key="10">
    <source>
        <dbReference type="ARBA" id="ARBA00038367"/>
    </source>
</evidence>
<keyword evidence="4 12" id="KW-0132">Cell division</keyword>